<dbReference type="Pfam" id="PF00180">
    <property type="entry name" value="Iso_dh"/>
    <property type="match status" value="1"/>
</dbReference>
<protein>
    <submittedName>
        <fullName evidence="4">Malate/lactate/ureidoglycolate dehydrogenase, LDH2 family</fullName>
    </submittedName>
</protein>
<proteinExistence type="inferred from homology"/>
<dbReference type="Gene3D" id="1.10.1530.10">
    <property type="match status" value="1"/>
</dbReference>
<dbReference type="Pfam" id="PF02615">
    <property type="entry name" value="Ldh_2"/>
    <property type="match status" value="1"/>
</dbReference>
<dbReference type="SUPFAM" id="SSF53659">
    <property type="entry name" value="Isocitrate/Isopropylmalate dehydrogenase-like"/>
    <property type="match status" value="1"/>
</dbReference>
<feature type="domain" description="Isopropylmalate dehydrogenase-like" evidence="3">
    <location>
        <begin position="3"/>
        <end position="341"/>
    </location>
</feature>
<comment type="similarity">
    <text evidence="1">Belongs to the LDH2/MDH2 oxidoreductase family.</text>
</comment>
<dbReference type="SUPFAM" id="SSF89733">
    <property type="entry name" value="L-sulfolactate dehydrogenase-like"/>
    <property type="match status" value="1"/>
</dbReference>
<evidence type="ECO:0000256" key="1">
    <source>
        <dbReference type="ARBA" id="ARBA00006056"/>
    </source>
</evidence>
<keyword evidence="2" id="KW-0560">Oxidoreductase</keyword>
<evidence type="ECO:0000313" key="5">
    <source>
        <dbReference type="Proteomes" id="UP000198507"/>
    </source>
</evidence>
<sequence length="732" mass="75133">MIRIALLPGDGVGEEVLDGPTRLLRLLAERGQVEVTGPWPVGARAAAESGDVLPAGTLAACDAADAVLLGAVGEDPRVPAGVCPRPEVALHRLRERYDLRISVREIPFGDGRELTVVRNLIGGSYGGADDRVLHEDGSEAADVLRLTRERVAEVVHTACDVLARRGGGRLVSVDKANLYATGRLWRQVAGDVARERGIEVEHRYVDRAAFELGSGAPVPDVLVTEGLLGDILSDLAAGRAGSPALCGSASLHPGEPVRGRCVGLFEPAHGSAPRRALRDQVDPLGGFLALAALLRHFPATREAGERVRAAVDAVLRAGPWTYDLAPAGAAAASTGEVADAVLAAFGSVEPSAPASPPAEPAAGEAAQVLGEPPVRVPADVLETWTAEVLEAVGVRPSHARDTARVLAYADLSGIDSHGIARLPAYVGAIGTGVVAVDGEPSVHSDGGAVALVDGHDLLGHPVTTRAFDEAVERARRYGVGWVNVRRSSHHGASGCYVHDAARLGLVGLAGTNTGPVVAPAGAARPYLGTNPLALGVPVAGEEPLVFDMATSAVAAGKFEIALRLGKPVPLGWGVDAEGRPTTDPAAVFPGRGALLPLGSDRERSGHKGYGLGLLVELLTAVLAGGPTGPGVGNLTFRSGARPPDTSHLVVVLDPARLGDPEAIGTGAARLLAGLRALAPVDPELPVRTPGQRAAAERALRRAHGVPLDAETHRALQVLGEQVGRPLAGGARG</sequence>
<reference evidence="5" key="1">
    <citation type="submission" date="2016-10" db="EMBL/GenBank/DDBJ databases">
        <authorList>
            <person name="Varghese N."/>
            <person name="Submissions S."/>
        </authorList>
    </citation>
    <scope>NUCLEOTIDE SEQUENCE [LARGE SCALE GENOMIC DNA]</scope>
    <source>
        <strain evidence="5">DSM 44209</strain>
    </source>
</reference>
<evidence type="ECO:0000256" key="2">
    <source>
        <dbReference type="ARBA" id="ARBA00023002"/>
    </source>
</evidence>
<dbReference type="Gene3D" id="3.30.1370.60">
    <property type="entry name" value="Hypothetical oxidoreductase yiak, domain 2"/>
    <property type="match status" value="1"/>
</dbReference>
<dbReference type="InterPro" id="IPR036111">
    <property type="entry name" value="Mal/L-sulfo/L-lacto_DH-like_sf"/>
</dbReference>
<dbReference type="AlphaFoldDB" id="A0A1I0CMJ9"/>
<dbReference type="Proteomes" id="UP000198507">
    <property type="component" value="Unassembled WGS sequence"/>
</dbReference>
<dbReference type="SMART" id="SM01329">
    <property type="entry name" value="Iso_dh"/>
    <property type="match status" value="1"/>
</dbReference>
<keyword evidence="5" id="KW-1185">Reference proteome</keyword>
<dbReference type="InterPro" id="IPR043144">
    <property type="entry name" value="Mal/L-sulf/L-lact_DH-like_ah"/>
</dbReference>
<dbReference type="InterPro" id="IPR003767">
    <property type="entry name" value="Malate/L-lactate_DH-like"/>
</dbReference>
<dbReference type="Gene3D" id="3.40.718.10">
    <property type="entry name" value="Isopropylmalate Dehydrogenase"/>
    <property type="match status" value="1"/>
</dbReference>
<dbReference type="PANTHER" id="PTHR11091:SF0">
    <property type="entry name" value="MALATE DEHYDROGENASE"/>
    <property type="match status" value="1"/>
</dbReference>
<evidence type="ECO:0000313" key="4">
    <source>
        <dbReference type="EMBL" id="SET20867.1"/>
    </source>
</evidence>
<gene>
    <name evidence="4" type="ORF">SAMN04488546_1667</name>
</gene>
<dbReference type="GO" id="GO:0016491">
    <property type="term" value="F:oxidoreductase activity"/>
    <property type="evidence" value="ECO:0007669"/>
    <property type="project" value="UniProtKB-KW"/>
</dbReference>
<dbReference type="InterPro" id="IPR043143">
    <property type="entry name" value="Mal/L-sulf/L-lact_DH-like_NADP"/>
</dbReference>
<accession>A0A1I0CMJ9</accession>
<name>A0A1I0CMJ9_9ACTN</name>
<dbReference type="PANTHER" id="PTHR11091">
    <property type="entry name" value="OXIDOREDUCTASE-RELATED"/>
    <property type="match status" value="1"/>
</dbReference>
<evidence type="ECO:0000259" key="3">
    <source>
        <dbReference type="SMART" id="SM01329"/>
    </source>
</evidence>
<dbReference type="RefSeq" id="WP_175486425.1">
    <property type="nucleotide sequence ID" value="NZ_FOIE01000003.1"/>
</dbReference>
<organism evidence="4 5">
    <name type="scientific">Geodermatophilus poikilotrophus</name>
    <dbReference type="NCBI Taxonomy" id="1333667"/>
    <lineage>
        <taxon>Bacteria</taxon>
        <taxon>Bacillati</taxon>
        <taxon>Actinomycetota</taxon>
        <taxon>Actinomycetes</taxon>
        <taxon>Geodermatophilales</taxon>
        <taxon>Geodermatophilaceae</taxon>
        <taxon>Geodermatophilus</taxon>
    </lineage>
</organism>
<dbReference type="EMBL" id="FOIE01000003">
    <property type="protein sequence ID" value="SET20867.1"/>
    <property type="molecule type" value="Genomic_DNA"/>
</dbReference>
<dbReference type="InterPro" id="IPR024084">
    <property type="entry name" value="IsoPropMal-DH-like_dom"/>
</dbReference>